<dbReference type="Proteomes" id="UP000246145">
    <property type="component" value="Unassembled WGS sequence"/>
</dbReference>
<name>A0A2U1CP51_9BURK</name>
<dbReference type="SUPFAM" id="SSF52833">
    <property type="entry name" value="Thioredoxin-like"/>
    <property type="match status" value="1"/>
</dbReference>
<protein>
    <submittedName>
        <fullName evidence="5">Protein SCO1/2</fullName>
    </submittedName>
</protein>
<keyword evidence="6" id="KW-1185">Reference proteome</keyword>
<evidence type="ECO:0000313" key="6">
    <source>
        <dbReference type="Proteomes" id="UP000246145"/>
    </source>
</evidence>
<comment type="similarity">
    <text evidence="1">Belongs to the SCO1/2 family.</text>
</comment>
<organism evidence="5 6">
    <name type="scientific">Pusillimonas noertemannii</name>
    <dbReference type="NCBI Taxonomy" id="305977"/>
    <lineage>
        <taxon>Bacteria</taxon>
        <taxon>Pseudomonadati</taxon>
        <taxon>Pseudomonadota</taxon>
        <taxon>Betaproteobacteria</taxon>
        <taxon>Burkholderiales</taxon>
        <taxon>Alcaligenaceae</taxon>
        <taxon>Pusillimonas</taxon>
    </lineage>
</organism>
<feature type="compositionally biased region" description="Low complexity" evidence="4">
    <location>
        <begin position="216"/>
        <end position="234"/>
    </location>
</feature>
<feature type="binding site" evidence="2">
    <location>
        <position position="84"/>
    </location>
    <ligand>
        <name>Cu cation</name>
        <dbReference type="ChEBI" id="CHEBI:23378"/>
    </ligand>
</feature>
<feature type="region of interest" description="Disordered" evidence="4">
    <location>
        <begin position="206"/>
        <end position="234"/>
    </location>
</feature>
<feature type="binding site" evidence="2">
    <location>
        <position position="80"/>
    </location>
    <ligand>
        <name>Cu cation</name>
        <dbReference type="ChEBI" id="CHEBI:23378"/>
    </ligand>
</feature>
<dbReference type="OrthoDB" id="8550465at2"/>
<evidence type="ECO:0000256" key="2">
    <source>
        <dbReference type="PIRSR" id="PIRSR603782-1"/>
    </source>
</evidence>
<dbReference type="CDD" id="cd02968">
    <property type="entry name" value="SCO"/>
    <property type="match status" value="1"/>
</dbReference>
<evidence type="ECO:0000256" key="4">
    <source>
        <dbReference type="SAM" id="MobiDB-lite"/>
    </source>
</evidence>
<proteinExistence type="inferred from homology"/>
<evidence type="ECO:0000313" key="5">
    <source>
        <dbReference type="EMBL" id="PVY62724.1"/>
    </source>
</evidence>
<dbReference type="Pfam" id="PF02630">
    <property type="entry name" value="SCO1-SenC"/>
    <property type="match status" value="1"/>
</dbReference>
<dbReference type="GO" id="GO:0046872">
    <property type="term" value="F:metal ion binding"/>
    <property type="evidence" value="ECO:0007669"/>
    <property type="project" value="UniProtKB-KW"/>
</dbReference>
<reference evidence="5 6" key="1">
    <citation type="submission" date="2018-04" db="EMBL/GenBank/DDBJ databases">
        <title>Genomic Encyclopedia of Type Strains, Phase IV (KMG-IV): sequencing the most valuable type-strain genomes for metagenomic binning, comparative biology and taxonomic classification.</title>
        <authorList>
            <person name="Goeker M."/>
        </authorList>
    </citation>
    <scope>NUCLEOTIDE SEQUENCE [LARGE SCALE GENOMIC DNA]</scope>
    <source>
        <strain evidence="5 6">DSM 10065</strain>
    </source>
</reference>
<keyword evidence="2" id="KW-0186">Copper</keyword>
<evidence type="ECO:0000256" key="1">
    <source>
        <dbReference type="ARBA" id="ARBA00010996"/>
    </source>
</evidence>
<dbReference type="InterPro" id="IPR003782">
    <property type="entry name" value="SCO1/SenC"/>
</dbReference>
<keyword evidence="2" id="KW-0479">Metal-binding</keyword>
<gene>
    <name evidence="5" type="ORF">C7440_2221</name>
</gene>
<dbReference type="Gene3D" id="3.40.30.10">
    <property type="entry name" value="Glutaredoxin"/>
    <property type="match status" value="1"/>
</dbReference>
<dbReference type="InterPro" id="IPR036249">
    <property type="entry name" value="Thioredoxin-like_sf"/>
</dbReference>
<keyword evidence="3" id="KW-1015">Disulfide bond</keyword>
<dbReference type="AlphaFoldDB" id="A0A2U1CP51"/>
<accession>A0A2U1CP51</accession>
<feature type="disulfide bond" description="Redox-active" evidence="3">
    <location>
        <begin position="80"/>
        <end position="84"/>
    </location>
</feature>
<dbReference type="STRING" id="1231391.GCA_000308195_00717"/>
<sequence length="234" mass="25213">MRWALTLLLALLVGIGALYSLTDGFTVVTAESARRQEVALNPRALQDAQIINGHGRVSSLRSELQADGRVAIVNFFYTRCISLCLAQGYVTQRLQAAIEAEGLDSQLRLLSISFDPRDRGPDLNRYASGMHADPAVWQFRAFEQPRQGAALLKQFGIIVVPAVLGDFEHNAALHVVTPDGRLARIVDIDEPGLALQVARALSAGRATSRRGGMHDLPGLAALAESPASPSRKAP</sequence>
<feature type="binding site" evidence="2">
    <location>
        <position position="169"/>
    </location>
    <ligand>
        <name>Cu cation</name>
        <dbReference type="ChEBI" id="CHEBI:23378"/>
    </ligand>
</feature>
<dbReference type="EMBL" id="QEKO01000002">
    <property type="protein sequence ID" value="PVY62724.1"/>
    <property type="molecule type" value="Genomic_DNA"/>
</dbReference>
<evidence type="ECO:0000256" key="3">
    <source>
        <dbReference type="PIRSR" id="PIRSR603782-2"/>
    </source>
</evidence>
<comment type="caution">
    <text evidence="5">The sequence shown here is derived from an EMBL/GenBank/DDBJ whole genome shotgun (WGS) entry which is preliminary data.</text>
</comment>
<dbReference type="RefSeq" id="WP_116518555.1">
    <property type="nucleotide sequence ID" value="NZ_JACCEX010000002.1"/>
</dbReference>